<dbReference type="PROSITE" id="PS50111">
    <property type="entry name" value="CHEMOTAXIS_TRANSDUC_2"/>
    <property type="match status" value="1"/>
</dbReference>
<feature type="domain" description="HAMP" evidence="6">
    <location>
        <begin position="344"/>
        <end position="396"/>
    </location>
</feature>
<dbReference type="CDD" id="cd12913">
    <property type="entry name" value="PDC1_MCP_like"/>
    <property type="match status" value="1"/>
</dbReference>
<dbReference type="InterPro" id="IPR051310">
    <property type="entry name" value="MCP_chemotaxis"/>
</dbReference>
<feature type="transmembrane region" description="Helical" evidence="4">
    <location>
        <begin position="323"/>
        <end position="343"/>
    </location>
</feature>
<dbReference type="PATRIC" id="fig|394096.3.peg.4003"/>
<keyword evidence="7" id="KW-0675">Receptor</keyword>
<evidence type="ECO:0000313" key="8">
    <source>
        <dbReference type="Proteomes" id="UP000028725"/>
    </source>
</evidence>
<dbReference type="Gene3D" id="3.30.450.20">
    <property type="entry name" value="PAS domain"/>
    <property type="match status" value="2"/>
</dbReference>
<dbReference type="Proteomes" id="UP000028725">
    <property type="component" value="Unassembled WGS sequence"/>
</dbReference>
<keyword evidence="1" id="KW-0145">Chemotaxis</keyword>
<evidence type="ECO:0000259" key="6">
    <source>
        <dbReference type="PROSITE" id="PS50885"/>
    </source>
</evidence>
<dbReference type="PANTHER" id="PTHR43531">
    <property type="entry name" value="PROTEIN ICFG"/>
    <property type="match status" value="1"/>
</dbReference>
<keyword evidence="4" id="KW-0812">Transmembrane</keyword>
<dbReference type="InterPro" id="IPR004089">
    <property type="entry name" value="MCPsignal_dom"/>
</dbReference>
<keyword evidence="4" id="KW-0472">Membrane</keyword>
<evidence type="ECO:0000256" key="3">
    <source>
        <dbReference type="PROSITE-ProRule" id="PRU00284"/>
    </source>
</evidence>
<sequence length="643" mass="68589">MPFRRSVATKLLVALCAVITLALGLLGFIANRHLSQVAEKESTRIAAQLAEHHAGVIKTRLDEVMSASRIVAQALLAQKAGGTPDRRVGEAVLKRVLEDNQDLHGIWTVWEPDAFDGRDKSFMNTPGTDATGRFLPFFNRGSGDIHFEASVDYEGTTLGGASDYYLLPQRSRGEVLLNPYSYVIAGKPTLLTSAVVPLLLDGKFLGVVGADRSLGQLQQDVAKIRPYDTGYAVLVSNDFRYVAHPSEQLRAKPLGNSDAEAVMKAAISSASVSTRRVHSEFLGADALLAVIPFQVGRTKTPWALAVFVPMAQVLAAADELRQFILLLGVGMLGGLGIAVVVVVRRATQPLARISEVAKRIAEGDLTGELEHRSRDEIGALAESFRVMQHRLAQVIGEVRTGASALSAASAQLSTMSQALSNGTSEQSATAEEVAENLHRMSVSITQNADSSRYIEGLALKGAADAGECGRAVSETVEAMKQIASRISVIDEIAYQTNLLALNATIEAARAGAHGRGFAVVASEVRKLSEGSQTSARQIIELAAKSVKIAERSGMLLRELAPSIDSTAHRMKDVATVSGDQSSGVAQIHRSMLSLNQSTQQNAASAEELSSMAEELAAQAEGLHQLMGFFTVEESHPARPTRPA</sequence>
<organism evidence="7 8">
    <name type="scientific">Hyalangium minutum</name>
    <dbReference type="NCBI Taxonomy" id="394096"/>
    <lineage>
        <taxon>Bacteria</taxon>
        <taxon>Pseudomonadati</taxon>
        <taxon>Myxococcota</taxon>
        <taxon>Myxococcia</taxon>
        <taxon>Myxococcales</taxon>
        <taxon>Cystobacterineae</taxon>
        <taxon>Archangiaceae</taxon>
        <taxon>Hyalangium</taxon>
    </lineage>
</organism>
<dbReference type="STRING" id="394096.DB31_7962"/>
<dbReference type="GO" id="GO:0007165">
    <property type="term" value="P:signal transduction"/>
    <property type="evidence" value="ECO:0007669"/>
    <property type="project" value="UniProtKB-KW"/>
</dbReference>
<comment type="similarity">
    <text evidence="2">Belongs to the methyl-accepting chemotaxis (MCP) protein family.</text>
</comment>
<feature type="domain" description="Methyl-accepting transducer" evidence="5">
    <location>
        <begin position="401"/>
        <end position="616"/>
    </location>
</feature>
<keyword evidence="4" id="KW-1133">Transmembrane helix</keyword>
<keyword evidence="8" id="KW-1185">Reference proteome</keyword>
<dbReference type="PROSITE" id="PS50885">
    <property type="entry name" value="HAMP"/>
    <property type="match status" value="1"/>
</dbReference>
<accession>A0A085WM12</accession>
<dbReference type="SMART" id="SM00283">
    <property type="entry name" value="MA"/>
    <property type="match status" value="1"/>
</dbReference>
<dbReference type="CDD" id="cd06225">
    <property type="entry name" value="HAMP"/>
    <property type="match status" value="1"/>
</dbReference>
<dbReference type="PANTHER" id="PTHR43531:SF11">
    <property type="entry name" value="METHYL-ACCEPTING CHEMOTAXIS PROTEIN 3"/>
    <property type="match status" value="1"/>
</dbReference>
<proteinExistence type="inferred from homology"/>
<protein>
    <submittedName>
        <fullName evidence="7">Methyl-accepting chemotaxis protein I (Serine chemoreceptor protein)</fullName>
    </submittedName>
</protein>
<dbReference type="SMART" id="SM00304">
    <property type="entry name" value="HAMP"/>
    <property type="match status" value="1"/>
</dbReference>
<dbReference type="EMBL" id="JMCB01000006">
    <property type="protein sequence ID" value="KFE68725.1"/>
    <property type="molecule type" value="Genomic_DNA"/>
</dbReference>
<gene>
    <name evidence="7" type="ORF">DB31_7962</name>
</gene>
<dbReference type="CDD" id="cd12912">
    <property type="entry name" value="PDC2_MCP_like"/>
    <property type="match status" value="1"/>
</dbReference>
<dbReference type="InterPro" id="IPR003660">
    <property type="entry name" value="HAMP_dom"/>
</dbReference>
<dbReference type="RefSeq" id="WP_044189712.1">
    <property type="nucleotide sequence ID" value="NZ_JMCB01000006.1"/>
</dbReference>
<keyword evidence="3" id="KW-0807">Transducer</keyword>
<dbReference type="GO" id="GO:0005886">
    <property type="term" value="C:plasma membrane"/>
    <property type="evidence" value="ECO:0007669"/>
    <property type="project" value="TreeGrafter"/>
</dbReference>
<reference evidence="7 8" key="1">
    <citation type="submission" date="2014-04" db="EMBL/GenBank/DDBJ databases">
        <title>Genome assembly of Hyalangium minutum DSM 14724.</title>
        <authorList>
            <person name="Sharma G."/>
            <person name="Subramanian S."/>
        </authorList>
    </citation>
    <scope>NUCLEOTIDE SEQUENCE [LARGE SCALE GENOMIC DNA]</scope>
    <source>
        <strain evidence="7 8">DSM 14724</strain>
    </source>
</reference>
<evidence type="ECO:0000259" key="5">
    <source>
        <dbReference type="PROSITE" id="PS50111"/>
    </source>
</evidence>
<evidence type="ECO:0000256" key="2">
    <source>
        <dbReference type="ARBA" id="ARBA00029447"/>
    </source>
</evidence>
<evidence type="ECO:0000313" key="7">
    <source>
        <dbReference type="EMBL" id="KFE68725.1"/>
    </source>
</evidence>
<dbReference type="Pfam" id="PF00015">
    <property type="entry name" value="MCPsignal"/>
    <property type="match status" value="1"/>
</dbReference>
<comment type="caution">
    <text evidence="7">The sequence shown here is derived from an EMBL/GenBank/DDBJ whole genome shotgun (WGS) entry which is preliminary data.</text>
</comment>
<dbReference type="Gene3D" id="1.10.287.950">
    <property type="entry name" value="Methyl-accepting chemotaxis protein"/>
    <property type="match status" value="1"/>
</dbReference>
<name>A0A085WM12_9BACT</name>
<dbReference type="AlphaFoldDB" id="A0A085WM12"/>
<dbReference type="GO" id="GO:0004888">
    <property type="term" value="F:transmembrane signaling receptor activity"/>
    <property type="evidence" value="ECO:0007669"/>
    <property type="project" value="TreeGrafter"/>
</dbReference>
<dbReference type="OrthoDB" id="9814362at2"/>
<dbReference type="Pfam" id="PF00672">
    <property type="entry name" value="HAMP"/>
    <property type="match status" value="1"/>
</dbReference>
<dbReference type="SUPFAM" id="SSF58104">
    <property type="entry name" value="Methyl-accepting chemotaxis protein (MCP) signaling domain"/>
    <property type="match status" value="1"/>
</dbReference>
<evidence type="ECO:0000256" key="4">
    <source>
        <dbReference type="SAM" id="Phobius"/>
    </source>
</evidence>
<evidence type="ECO:0000256" key="1">
    <source>
        <dbReference type="ARBA" id="ARBA00022500"/>
    </source>
</evidence>
<dbReference type="GO" id="GO:0006935">
    <property type="term" value="P:chemotaxis"/>
    <property type="evidence" value="ECO:0007669"/>
    <property type="project" value="UniProtKB-KW"/>
</dbReference>